<feature type="compositionally biased region" description="Polar residues" evidence="1">
    <location>
        <begin position="147"/>
        <end position="161"/>
    </location>
</feature>
<gene>
    <name evidence="4" type="ORF">E1742_01425</name>
    <name evidence="3" type="ORF">GCM10007388_45100</name>
</gene>
<evidence type="ECO:0000256" key="1">
    <source>
        <dbReference type="SAM" id="MobiDB-lite"/>
    </source>
</evidence>
<feature type="region of interest" description="Disordered" evidence="1">
    <location>
        <begin position="48"/>
        <end position="100"/>
    </location>
</feature>
<dbReference type="EMBL" id="BMWW01000010">
    <property type="protein sequence ID" value="GGZ06526.1"/>
    <property type="molecule type" value="Genomic_DNA"/>
</dbReference>
<dbReference type="RefSeq" id="WP_134383060.1">
    <property type="nucleotide sequence ID" value="NZ_BMWW01000010.1"/>
</dbReference>
<dbReference type="Proteomes" id="UP000619512">
    <property type="component" value="Unassembled WGS sequence"/>
</dbReference>
<accession>A0A4P7BAG5</accession>
<name>A0A4P7BAG5_9BURK</name>
<proteinExistence type="predicted"/>
<evidence type="ECO:0000313" key="6">
    <source>
        <dbReference type="Proteomes" id="UP000619512"/>
    </source>
</evidence>
<feature type="chain" id="PRO_5043725116" evidence="2">
    <location>
        <begin position="20"/>
        <end position="161"/>
    </location>
</feature>
<reference evidence="3" key="1">
    <citation type="journal article" date="2014" name="Int. J. Syst. Evol. Microbiol.">
        <title>Complete genome sequence of Corynebacterium casei LMG S-19264T (=DSM 44701T), isolated from a smear-ripened cheese.</title>
        <authorList>
            <consortium name="US DOE Joint Genome Institute (JGI-PGF)"/>
            <person name="Walter F."/>
            <person name="Albersmeier A."/>
            <person name="Kalinowski J."/>
            <person name="Ruckert C."/>
        </authorList>
    </citation>
    <scope>NUCLEOTIDE SEQUENCE</scope>
    <source>
        <strain evidence="3">KCTC 12344</strain>
    </source>
</reference>
<dbReference type="EMBL" id="CP038026">
    <property type="protein sequence ID" value="QBQ34983.1"/>
    <property type="molecule type" value="Genomic_DNA"/>
</dbReference>
<feature type="signal peptide" evidence="2">
    <location>
        <begin position="1"/>
        <end position="19"/>
    </location>
</feature>
<protein>
    <submittedName>
        <fullName evidence="3">Uncharacterized protein</fullName>
    </submittedName>
</protein>
<evidence type="ECO:0000256" key="2">
    <source>
        <dbReference type="SAM" id="SignalP"/>
    </source>
</evidence>
<feature type="region of interest" description="Disordered" evidence="1">
    <location>
        <begin position="141"/>
        <end position="161"/>
    </location>
</feature>
<evidence type="ECO:0000313" key="3">
    <source>
        <dbReference type="EMBL" id="GGZ06526.1"/>
    </source>
</evidence>
<keyword evidence="5" id="KW-1185">Reference proteome</keyword>
<dbReference type="OrthoDB" id="9181795at2"/>
<organism evidence="3 6">
    <name type="scientific">Pseudoduganella plicata</name>
    <dbReference type="NCBI Taxonomy" id="321984"/>
    <lineage>
        <taxon>Bacteria</taxon>
        <taxon>Pseudomonadati</taxon>
        <taxon>Pseudomonadota</taxon>
        <taxon>Betaproteobacteria</taxon>
        <taxon>Burkholderiales</taxon>
        <taxon>Oxalobacteraceae</taxon>
        <taxon>Telluria group</taxon>
        <taxon>Pseudoduganella</taxon>
    </lineage>
</organism>
<keyword evidence="2" id="KW-0732">Signal</keyword>
<dbReference type="Proteomes" id="UP000294359">
    <property type="component" value="Chromosome"/>
</dbReference>
<evidence type="ECO:0000313" key="5">
    <source>
        <dbReference type="Proteomes" id="UP000294359"/>
    </source>
</evidence>
<dbReference type="AlphaFoldDB" id="A0A4P7BAG5"/>
<evidence type="ECO:0000313" key="4">
    <source>
        <dbReference type="EMBL" id="QBQ34983.1"/>
    </source>
</evidence>
<reference evidence="3" key="3">
    <citation type="submission" date="2022-12" db="EMBL/GenBank/DDBJ databases">
        <authorList>
            <person name="Sun Q."/>
            <person name="Kim S."/>
        </authorList>
    </citation>
    <scope>NUCLEOTIDE SEQUENCE</scope>
    <source>
        <strain evidence="3">KCTC 12344</strain>
    </source>
</reference>
<reference evidence="4 5" key="2">
    <citation type="submission" date="2019-03" db="EMBL/GenBank/DDBJ databases">
        <title>Draft Genome Sequences of Six Type Strains of the Genus Massilia.</title>
        <authorList>
            <person name="Miess H."/>
            <person name="Frediansyhah A."/>
            <person name="Gross H."/>
        </authorList>
    </citation>
    <scope>NUCLEOTIDE SEQUENCE [LARGE SCALE GENOMIC DNA]</scope>
    <source>
        <strain evidence="4 5">DSM 17505</strain>
    </source>
</reference>
<sequence length="161" mass="16592">MRRFLALAIACFCAGPALLQPAAAQTTFTTLGRLFTTPGERMALDQQRSTMAAQPAGTAAMPGQPGPAAGASVGGMPGQPGEATPAPAPPPPAAPVRLNGVVRRHDGRATIWVDNEARDTMVRGSTAVRVPVDVGGRRVLLKPGQSYDPNSGTVLDAQQSR</sequence>
<feature type="compositionally biased region" description="Low complexity" evidence="1">
    <location>
        <begin position="49"/>
        <end position="71"/>
    </location>
</feature>